<dbReference type="SUPFAM" id="SSF55469">
    <property type="entry name" value="FMN-dependent nitroreductase-like"/>
    <property type="match status" value="1"/>
</dbReference>
<dbReference type="Pfam" id="PF00881">
    <property type="entry name" value="Nitroreductase"/>
    <property type="match status" value="1"/>
</dbReference>
<proteinExistence type="inferred from homology"/>
<reference evidence="5" key="1">
    <citation type="submission" date="2021-05" db="EMBL/GenBank/DDBJ databases">
        <title>Genomic insights into ecological role and evolution of a novel Thermoplasmata order Candidatus Sysuiplasmatales.</title>
        <authorList>
            <person name="Yuan Y."/>
        </authorList>
    </citation>
    <scope>NUCLEOTIDE SEQUENCE</scope>
    <source>
        <strain evidence="5">TUT19-bin139</strain>
        <strain evidence="4">YP2-bin.285</strain>
    </source>
</reference>
<dbReference type="AlphaFoldDB" id="A0A8J7YP14"/>
<dbReference type="PANTHER" id="PTHR43673:SF10">
    <property type="entry name" value="NADH DEHYDROGENASE_NAD(P)H NITROREDUCTASE XCC3605-RELATED"/>
    <property type="match status" value="1"/>
</dbReference>
<name>A0A8J7YP14_9ARCH</name>
<gene>
    <name evidence="4" type="ORF">J9259_01520</name>
    <name evidence="5" type="ORF">KIY12_06025</name>
</gene>
<sequence length="171" mass="18964">METSEILKNNVVPRRFSQTPIDESKLKLLSSAIRSCPSLDNRQPWKIIFVRSEEIKRSLSAACSNNKSLIEAPVGLIVCGLPDEAYPTLGGYLNSFSVDSGIVIGRISLVAGQLGMYTDWQFSFKEEKIREIIKAPAECRIVSVSPLGISSELNTVPPPKQLHELVSYDHF</sequence>
<feature type="domain" description="Nitroreductase" evidence="3">
    <location>
        <begin position="14"/>
        <end position="66"/>
    </location>
</feature>
<dbReference type="InterPro" id="IPR029479">
    <property type="entry name" value="Nitroreductase"/>
</dbReference>
<accession>A0A8J7YP14</accession>
<evidence type="ECO:0000256" key="1">
    <source>
        <dbReference type="ARBA" id="ARBA00007118"/>
    </source>
</evidence>
<evidence type="ECO:0000313" key="4">
    <source>
        <dbReference type="EMBL" id="MBX8631191.1"/>
    </source>
</evidence>
<dbReference type="EMBL" id="JAGVSJ010000002">
    <property type="protein sequence ID" value="MBX8631191.1"/>
    <property type="molecule type" value="Genomic_DNA"/>
</dbReference>
<organism evidence="5 6">
    <name type="scientific">Candidatus Sysuiplasma superficiale</name>
    <dbReference type="NCBI Taxonomy" id="2823368"/>
    <lineage>
        <taxon>Archaea</taxon>
        <taxon>Methanobacteriati</taxon>
        <taxon>Thermoplasmatota</taxon>
        <taxon>Thermoplasmata</taxon>
        <taxon>Candidatus Sysuiplasmatales</taxon>
        <taxon>Candidatus Sysuiplasmataceae</taxon>
        <taxon>Candidatus Sysuiplasma</taxon>
    </lineage>
</organism>
<comment type="caution">
    <text evidence="5">The sequence shown here is derived from an EMBL/GenBank/DDBJ whole genome shotgun (WGS) entry which is preliminary data.</text>
</comment>
<dbReference type="Gene3D" id="3.40.109.10">
    <property type="entry name" value="NADH Oxidase"/>
    <property type="match status" value="1"/>
</dbReference>
<dbReference type="PANTHER" id="PTHR43673">
    <property type="entry name" value="NAD(P)H NITROREDUCTASE YDGI-RELATED"/>
    <property type="match status" value="1"/>
</dbReference>
<keyword evidence="2" id="KW-0560">Oxidoreductase</keyword>
<evidence type="ECO:0000259" key="3">
    <source>
        <dbReference type="Pfam" id="PF00881"/>
    </source>
</evidence>
<evidence type="ECO:0000256" key="2">
    <source>
        <dbReference type="ARBA" id="ARBA00023002"/>
    </source>
</evidence>
<evidence type="ECO:0000313" key="6">
    <source>
        <dbReference type="Proteomes" id="UP000750197"/>
    </source>
</evidence>
<comment type="similarity">
    <text evidence="1">Belongs to the nitroreductase family.</text>
</comment>
<protein>
    <submittedName>
        <fullName evidence="5">Nitroreductase family protein</fullName>
    </submittedName>
</protein>
<dbReference type="EMBL" id="JAHEAC010000049">
    <property type="protein sequence ID" value="MBX8644263.1"/>
    <property type="molecule type" value="Genomic_DNA"/>
</dbReference>
<dbReference type="Proteomes" id="UP000750197">
    <property type="component" value="Unassembled WGS sequence"/>
</dbReference>
<dbReference type="Proteomes" id="UP000716004">
    <property type="component" value="Unassembled WGS sequence"/>
</dbReference>
<evidence type="ECO:0000313" key="5">
    <source>
        <dbReference type="EMBL" id="MBX8644263.1"/>
    </source>
</evidence>
<dbReference type="GO" id="GO:0016491">
    <property type="term" value="F:oxidoreductase activity"/>
    <property type="evidence" value="ECO:0007669"/>
    <property type="project" value="UniProtKB-KW"/>
</dbReference>
<dbReference type="InterPro" id="IPR000415">
    <property type="entry name" value="Nitroreductase-like"/>
</dbReference>